<feature type="region of interest" description="Disordered" evidence="1">
    <location>
        <begin position="382"/>
        <end position="444"/>
    </location>
</feature>
<dbReference type="RefSeq" id="XP_047759603.1">
    <property type="nucleotide sequence ID" value="XM_047907369.1"/>
</dbReference>
<evidence type="ECO:0000256" key="1">
    <source>
        <dbReference type="SAM" id="MobiDB-lite"/>
    </source>
</evidence>
<feature type="transmembrane region" description="Helical" evidence="2">
    <location>
        <begin position="352"/>
        <end position="375"/>
    </location>
</feature>
<dbReference type="OMA" id="WASTAYQ"/>
<feature type="compositionally biased region" description="Basic and acidic residues" evidence="1">
    <location>
        <begin position="383"/>
        <end position="444"/>
    </location>
</feature>
<feature type="region of interest" description="Disordered" evidence="1">
    <location>
        <begin position="327"/>
        <end position="346"/>
    </location>
</feature>
<sequence>MEWLQPLILLGTTLIALVQAQQSIPQSNNGSVLPIWGLATLVQGGSSPLCNKTFNDANGTGVFSFNPNVPQGPQQGQPENFSGRTQPVSIAVTLQNPGFNSTNSTSTAASYTLWYDTNGANYSDRYALGYDVCALVGFSLNYNTQLRGQSDNGSCLSTLDQPCISAIVSTVQQYATWLTTASPGPDSNLTTTSLPDVCRDLSHALVENFPKECSYFFQDKLDGLAYPLTSFGDQYQTGLTSNCTMNGTFQNTLSFYSNRSQSIYTAWADSVTPVIGVWMPVADAGAQTTITETVANVFCGHIDDINGRSYQPPDLPQPTPVAYNATTNTTNTNSTMTEDTETSDSSGLSGGAIAGIVIGVLTALVIVAGLIYWLMRRRRAQKKPQDVTAEKTTAELHGQDSRFELGGDDAKKELPAEERKAHARTVSELEAKTVQREPAELPAS</sequence>
<dbReference type="OrthoDB" id="3649267at2759"/>
<feature type="chain" id="PRO_5040121974" evidence="3">
    <location>
        <begin position="21"/>
        <end position="444"/>
    </location>
</feature>
<evidence type="ECO:0000313" key="5">
    <source>
        <dbReference type="Proteomes" id="UP000756132"/>
    </source>
</evidence>
<keyword evidence="2" id="KW-0812">Transmembrane</keyword>
<feature type="signal peptide" evidence="3">
    <location>
        <begin position="1"/>
        <end position="20"/>
    </location>
</feature>
<dbReference type="KEGG" id="ffu:CLAFUR5_08221"/>
<evidence type="ECO:0000256" key="2">
    <source>
        <dbReference type="SAM" id="Phobius"/>
    </source>
</evidence>
<reference evidence="4" key="1">
    <citation type="submission" date="2021-12" db="EMBL/GenBank/DDBJ databases">
        <authorList>
            <person name="Zaccaron A."/>
            <person name="Stergiopoulos I."/>
        </authorList>
    </citation>
    <scope>NUCLEOTIDE SEQUENCE</scope>
    <source>
        <strain evidence="4">Race5_Kim</strain>
    </source>
</reference>
<dbReference type="AlphaFoldDB" id="A0A9Q8LD66"/>
<dbReference type="GeneID" id="71988099"/>
<proteinExistence type="predicted"/>
<evidence type="ECO:0000256" key="3">
    <source>
        <dbReference type="SAM" id="SignalP"/>
    </source>
</evidence>
<dbReference type="PANTHER" id="PTHR16861">
    <property type="entry name" value="GLYCOPROTEIN 38"/>
    <property type="match status" value="1"/>
</dbReference>
<organism evidence="4 5">
    <name type="scientific">Passalora fulva</name>
    <name type="common">Tomato leaf mold</name>
    <name type="synonym">Cladosporium fulvum</name>
    <dbReference type="NCBI Taxonomy" id="5499"/>
    <lineage>
        <taxon>Eukaryota</taxon>
        <taxon>Fungi</taxon>
        <taxon>Dikarya</taxon>
        <taxon>Ascomycota</taxon>
        <taxon>Pezizomycotina</taxon>
        <taxon>Dothideomycetes</taxon>
        <taxon>Dothideomycetidae</taxon>
        <taxon>Mycosphaerellales</taxon>
        <taxon>Mycosphaerellaceae</taxon>
        <taxon>Fulvia</taxon>
    </lineage>
</organism>
<keyword evidence="5" id="KW-1185">Reference proteome</keyword>
<keyword evidence="2" id="KW-0472">Membrane</keyword>
<dbReference type="Proteomes" id="UP000756132">
    <property type="component" value="Chromosome 3"/>
</dbReference>
<accession>A0A9Q8LD66</accession>
<keyword evidence="2" id="KW-1133">Transmembrane helix</keyword>
<dbReference type="EMBL" id="CP090165">
    <property type="protein sequence ID" value="UJO15237.1"/>
    <property type="molecule type" value="Genomic_DNA"/>
</dbReference>
<dbReference type="PANTHER" id="PTHR16861:SF4">
    <property type="entry name" value="SH3 DOMAIN PROTEIN (AFU_ORTHOLOGUE AFUA_1G13610)"/>
    <property type="match status" value="1"/>
</dbReference>
<evidence type="ECO:0000313" key="4">
    <source>
        <dbReference type="EMBL" id="UJO15237.1"/>
    </source>
</evidence>
<keyword evidence="3" id="KW-0732">Signal</keyword>
<gene>
    <name evidence="4" type="ORF">CLAFUR5_08221</name>
</gene>
<protein>
    <submittedName>
        <fullName evidence="4">Uncharacterized protein</fullName>
    </submittedName>
</protein>
<name>A0A9Q8LD66_PASFU</name>
<dbReference type="CDD" id="cd12087">
    <property type="entry name" value="TM_EGFR-like"/>
    <property type="match status" value="1"/>
</dbReference>
<reference evidence="4" key="2">
    <citation type="journal article" date="2022" name="Microb. Genom.">
        <title>A chromosome-scale genome assembly of the tomato pathogen Cladosporium fulvum reveals a compartmentalized genome architecture and the presence of a dispensable chromosome.</title>
        <authorList>
            <person name="Zaccaron A.Z."/>
            <person name="Chen L.H."/>
            <person name="Samaras A."/>
            <person name="Stergiopoulos I."/>
        </authorList>
    </citation>
    <scope>NUCLEOTIDE SEQUENCE</scope>
    <source>
        <strain evidence="4">Race5_Kim</strain>
    </source>
</reference>